<dbReference type="Proteomes" id="UP000037035">
    <property type="component" value="Unassembled WGS sequence"/>
</dbReference>
<feature type="compositionally biased region" description="Basic residues" evidence="1">
    <location>
        <begin position="36"/>
        <end position="50"/>
    </location>
</feature>
<dbReference type="VEuPathDB" id="FungiDB:VP01_3265g3"/>
<protein>
    <submittedName>
        <fullName evidence="2">Uncharacterized protein</fullName>
    </submittedName>
</protein>
<accession>A0A0L6UYS1</accession>
<feature type="region of interest" description="Disordered" evidence="1">
    <location>
        <begin position="31"/>
        <end position="50"/>
    </location>
</feature>
<comment type="caution">
    <text evidence="2">The sequence shown here is derived from an EMBL/GenBank/DDBJ whole genome shotgun (WGS) entry which is preliminary data.</text>
</comment>
<keyword evidence="3" id="KW-1185">Reference proteome</keyword>
<dbReference type="EMBL" id="LAVV01008241">
    <property type="protein sequence ID" value="KNZ53362.1"/>
    <property type="molecule type" value="Genomic_DNA"/>
</dbReference>
<sequence>MDSVELEIEANREKARVLAEELCELNKQNCEQKNNPKSKSKDRKKVYSSK</sequence>
<reference evidence="2 3" key="1">
    <citation type="submission" date="2015-08" db="EMBL/GenBank/DDBJ databases">
        <title>Next Generation Sequencing and Analysis of the Genome of Puccinia sorghi L Schw, the Causal Agent of Maize Common Rust.</title>
        <authorList>
            <person name="Rochi L."/>
            <person name="Burguener G."/>
            <person name="Darino M."/>
            <person name="Turjanski A."/>
            <person name="Kreff E."/>
            <person name="Dieguez M.J."/>
            <person name="Sacco F."/>
        </authorList>
    </citation>
    <scope>NUCLEOTIDE SEQUENCE [LARGE SCALE GENOMIC DNA]</scope>
    <source>
        <strain evidence="2 3">RO10H11247</strain>
    </source>
</reference>
<dbReference type="AlphaFoldDB" id="A0A0L6UYS1"/>
<evidence type="ECO:0000313" key="3">
    <source>
        <dbReference type="Proteomes" id="UP000037035"/>
    </source>
</evidence>
<name>A0A0L6UYS1_9BASI</name>
<proteinExistence type="predicted"/>
<evidence type="ECO:0000256" key="1">
    <source>
        <dbReference type="SAM" id="MobiDB-lite"/>
    </source>
</evidence>
<organism evidence="2 3">
    <name type="scientific">Puccinia sorghi</name>
    <dbReference type="NCBI Taxonomy" id="27349"/>
    <lineage>
        <taxon>Eukaryota</taxon>
        <taxon>Fungi</taxon>
        <taxon>Dikarya</taxon>
        <taxon>Basidiomycota</taxon>
        <taxon>Pucciniomycotina</taxon>
        <taxon>Pucciniomycetes</taxon>
        <taxon>Pucciniales</taxon>
        <taxon>Pucciniaceae</taxon>
        <taxon>Puccinia</taxon>
    </lineage>
</organism>
<gene>
    <name evidence="2" type="ORF">VP01_3265g3</name>
</gene>
<evidence type="ECO:0000313" key="2">
    <source>
        <dbReference type="EMBL" id="KNZ53362.1"/>
    </source>
</evidence>